<evidence type="ECO:0000256" key="1">
    <source>
        <dbReference type="SAM" id="MobiDB-lite"/>
    </source>
</evidence>
<accession>A0AA87Z4N8</accession>
<name>A0AA87Z4N8_FICCA</name>
<organism evidence="2 3">
    <name type="scientific">Ficus carica</name>
    <name type="common">Common fig</name>
    <dbReference type="NCBI Taxonomy" id="3494"/>
    <lineage>
        <taxon>Eukaryota</taxon>
        <taxon>Viridiplantae</taxon>
        <taxon>Streptophyta</taxon>
        <taxon>Embryophyta</taxon>
        <taxon>Tracheophyta</taxon>
        <taxon>Spermatophyta</taxon>
        <taxon>Magnoliopsida</taxon>
        <taxon>eudicotyledons</taxon>
        <taxon>Gunneridae</taxon>
        <taxon>Pentapetalae</taxon>
        <taxon>rosids</taxon>
        <taxon>fabids</taxon>
        <taxon>Rosales</taxon>
        <taxon>Moraceae</taxon>
        <taxon>Ficeae</taxon>
        <taxon>Ficus</taxon>
    </lineage>
</organism>
<dbReference type="Proteomes" id="UP001187192">
    <property type="component" value="Unassembled WGS sequence"/>
</dbReference>
<comment type="caution">
    <text evidence="2">The sequence shown here is derived from an EMBL/GenBank/DDBJ whole genome shotgun (WGS) entry which is preliminary data.</text>
</comment>
<proteinExistence type="predicted"/>
<gene>
    <name evidence="2" type="ORF">TIFTF001_046262</name>
</gene>
<protein>
    <submittedName>
        <fullName evidence="2">Uncharacterized protein</fullName>
    </submittedName>
</protein>
<sequence>MLEEYIPQHHQVAPTQSWNVEENHNSNS</sequence>
<dbReference type="EMBL" id="BTGU01004540">
    <property type="protein sequence ID" value="GMN28712.1"/>
    <property type="molecule type" value="Genomic_DNA"/>
</dbReference>
<dbReference type="AlphaFoldDB" id="A0AA87Z4N8"/>
<evidence type="ECO:0000313" key="3">
    <source>
        <dbReference type="Proteomes" id="UP001187192"/>
    </source>
</evidence>
<evidence type="ECO:0000313" key="2">
    <source>
        <dbReference type="EMBL" id="GMN28712.1"/>
    </source>
</evidence>
<reference evidence="2" key="1">
    <citation type="submission" date="2023-07" db="EMBL/GenBank/DDBJ databases">
        <title>draft genome sequence of fig (Ficus carica).</title>
        <authorList>
            <person name="Takahashi T."/>
            <person name="Nishimura K."/>
        </authorList>
    </citation>
    <scope>NUCLEOTIDE SEQUENCE</scope>
</reference>
<feature type="region of interest" description="Disordered" evidence="1">
    <location>
        <begin position="1"/>
        <end position="28"/>
    </location>
</feature>
<keyword evidence="3" id="KW-1185">Reference proteome</keyword>